<evidence type="ECO:0000313" key="2">
    <source>
        <dbReference type="Proteomes" id="UP000254055"/>
    </source>
</evidence>
<protein>
    <submittedName>
        <fullName evidence="1">Uncharacterized protein</fullName>
    </submittedName>
</protein>
<accession>A0A378WT25</accession>
<evidence type="ECO:0000313" key="1">
    <source>
        <dbReference type="EMBL" id="SUA43897.1"/>
    </source>
</evidence>
<dbReference type="AlphaFoldDB" id="A0A378WT25"/>
<organism evidence="1 2">
    <name type="scientific">Neisseria zoodegmatis</name>
    <dbReference type="NCBI Taxonomy" id="326523"/>
    <lineage>
        <taxon>Bacteria</taxon>
        <taxon>Pseudomonadati</taxon>
        <taxon>Pseudomonadota</taxon>
        <taxon>Betaproteobacteria</taxon>
        <taxon>Neisseriales</taxon>
        <taxon>Neisseriaceae</taxon>
        <taxon>Neisseria</taxon>
    </lineage>
</organism>
<name>A0A378WT25_9NEIS</name>
<sequence length="37" mass="4024">MRPTKLGIGCDEITSDGLYTLVEGEYMVNTTIKCSAL</sequence>
<dbReference type="Proteomes" id="UP000254055">
    <property type="component" value="Unassembled WGS sequence"/>
</dbReference>
<reference evidence="1 2" key="1">
    <citation type="submission" date="2018-06" db="EMBL/GenBank/DDBJ databases">
        <authorList>
            <consortium name="Pathogen Informatics"/>
            <person name="Doyle S."/>
        </authorList>
    </citation>
    <scope>NUCLEOTIDE SEQUENCE [LARGE SCALE GENOMIC DNA]</scope>
    <source>
        <strain evidence="1 2">NCTC12229</strain>
    </source>
</reference>
<gene>
    <name evidence="1" type="ORF">NCTC12229_01373</name>
</gene>
<proteinExistence type="predicted"/>
<dbReference type="EMBL" id="UGRS01000002">
    <property type="protein sequence ID" value="SUA43897.1"/>
    <property type="molecule type" value="Genomic_DNA"/>
</dbReference>